<evidence type="ECO:0000256" key="1">
    <source>
        <dbReference type="ARBA" id="ARBA00007381"/>
    </source>
</evidence>
<sequence length="130" mass="14153">MVNDAEKYRADDKKQRDRIAAKNGLESYAFNMKQTSEDEQLKSKLSNEDRQKIESKCGEVLRWLASNQTAEKDEFEHMQKELEQVCNLIITRLYQGAGAGGAGGMPSGGSGGPRGGAGQSGQGPTIEEVD</sequence>
<dbReference type="InterPro" id="IPR029048">
    <property type="entry name" value="HSP70_C_sf"/>
</dbReference>
<reference evidence="6" key="1">
    <citation type="submission" date="2024-02" db="UniProtKB">
        <authorList>
            <consortium name="WormBaseParasite"/>
        </authorList>
    </citation>
    <scope>IDENTIFICATION</scope>
</reference>
<dbReference type="Proteomes" id="UP000887575">
    <property type="component" value="Unassembled WGS sequence"/>
</dbReference>
<dbReference type="Pfam" id="PF00012">
    <property type="entry name" value="HSP70"/>
    <property type="match status" value="1"/>
</dbReference>
<dbReference type="Gene3D" id="1.20.1270.10">
    <property type="match status" value="1"/>
</dbReference>
<evidence type="ECO:0000256" key="2">
    <source>
        <dbReference type="ARBA" id="ARBA00022741"/>
    </source>
</evidence>
<accession>A0AAF3EZ67</accession>
<evidence type="ECO:0000313" key="6">
    <source>
        <dbReference type="WBParaSite" id="MBELARI_LOCUS18991"/>
    </source>
</evidence>
<dbReference type="GO" id="GO:0140662">
    <property type="term" value="F:ATP-dependent protein folding chaperone"/>
    <property type="evidence" value="ECO:0007669"/>
    <property type="project" value="InterPro"/>
</dbReference>
<evidence type="ECO:0000313" key="5">
    <source>
        <dbReference type="Proteomes" id="UP000887575"/>
    </source>
</evidence>
<dbReference type="FunFam" id="1.20.1270.10:FF:000003">
    <property type="entry name" value="heat shock cognate 71 kDa protein-like"/>
    <property type="match status" value="1"/>
</dbReference>
<keyword evidence="5" id="KW-1185">Reference proteome</keyword>
<name>A0AAF3EZ67_9BILA</name>
<feature type="region of interest" description="Disordered" evidence="4">
    <location>
        <begin position="1"/>
        <end position="20"/>
    </location>
</feature>
<feature type="compositionally biased region" description="Gly residues" evidence="4">
    <location>
        <begin position="97"/>
        <end position="121"/>
    </location>
</feature>
<dbReference type="AlphaFoldDB" id="A0AAF3EZ67"/>
<keyword evidence="3" id="KW-0067">ATP-binding</keyword>
<dbReference type="InterPro" id="IPR013126">
    <property type="entry name" value="Hsp_70_fam"/>
</dbReference>
<dbReference type="SUPFAM" id="SSF100934">
    <property type="entry name" value="Heat shock protein 70kD (HSP70), C-terminal subdomain"/>
    <property type="match status" value="1"/>
</dbReference>
<keyword evidence="2" id="KW-0547">Nucleotide-binding</keyword>
<comment type="similarity">
    <text evidence="1">Belongs to the heat shock protein 70 family.</text>
</comment>
<protein>
    <recommendedName>
        <fullName evidence="7">Heat shock protein 70</fullName>
    </recommendedName>
</protein>
<dbReference type="GO" id="GO:0005524">
    <property type="term" value="F:ATP binding"/>
    <property type="evidence" value="ECO:0007669"/>
    <property type="project" value="UniProtKB-KW"/>
</dbReference>
<feature type="compositionally biased region" description="Basic and acidic residues" evidence="4">
    <location>
        <begin position="35"/>
        <end position="50"/>
    </location>
</feature>
<feature type="region of interest" description="Disordered" evidence="4">
    <location>
        <begin position="30"/>
        <end position="50"/>
    </location>
</feature>
<proteinExistence type="inferred from homology"/>
<dbReference type="WBParaSite" id="MBELARI_LOCUS18991">
    <property type="protein sequence ID" value="MBELARI_LOCUS18991"/>
    <property type="gene ID" value="MBELARI_LOCUS18991"/>
</dbReference>
<organism evidence="5 6">
    <name type="scientific">Mesorhabditis belari</name>
    <dbReference type="NCBI Taxonomy" id="2138241"/>
    <lineage>
        <taxon>Eukaryota</taxon>
        <taxon>Metazoa</taxon>
        <taxon>Ecdysozoa</taxon>
        <taxon>Nematoda</taxon>
        <taxon>Chromadorea</taxon>
        <taxon>Rhabditida</taxon>
        <taxon>Rhabditina</taxon>
        <taxon>Rhabditomorpha</taxon>
        <taxon>Rhabditoidea</taxon>
        <taxon>Rhabditidae</taxon>
        <taxon>Mesorhabditinae</taxon>
        <taxon>Mesorhabditis</taxon>
    </lineage>
</organism>
<evidence type="ECO:0000256" key="3">
    <source>
        <dbReference type="ARBA" id="ARBA00022840"/>
    </source>
</evidence>
<evidence type="ECO:0008006" key="7">
    <source>
        <dbReference type="Google" id="ProtNLM"/>
    </source>
</evidence>
<evidence type="ECO:0000256" key="4">
    <source>
        <dbReference type="SAM" id="MobiDB-lite"/>
    </source>
</evidence>
<feature type="region of interest" description="Disordered" evidence="4">
    <location>
        <begin position="97"/>
        <end position="130"/>
    </location>
</feature>